<feature type="transmembrane region" description="Helical" evidence="1">
    <location>
        <begin position="84"/>
        <end position="104"/>
    </location>
</feature>
<reference evidence="2 3" key="1">
    <citation type="submission" date="2020-07" db="EMBL/GenBank/DDBJ databases">
        <title>Alkalicella. sp. LB2 genome.</title>
        <authorList>
            <person name="Postec A."/>
            <person name="Quemeneur M."/>
        </authorList>
    </citation>
    <scope>NUCLEOTIDE SEQUENCE [LARGE SCALE GENOMIC DNA]</scope>
    <source>
        <strain evidence="2 3">LB2</strain>
    </source>
</reference>
<dbReference type="Pfam" id="PF09946">
    <property type="entry name" value="DUF2178"/>
    <property type="match status" value="1"/>
</dbReference>
<dbReference type="Proteomes" id="UP000516160">
    <property type="component" value="Chromosome"/>
</dbReference>
<evidence type="ECO:0000256" key="1">
    <source>
        <dbReference type="SAM" id="Phobius"/>
    </source>
</evidence>
<keyword evidence="1" id="KW-0472">Membrane</keyword>
<accession>A0A7G9W6M2</accession>
<feature type="transmembrane region" description="Helical" evidence="1">
    <location>
        <begin position="110"/>
        <end position="129"/>
    </location>
</feature>
<dbReference type="EMBL" id="CP058559">
    <property type="protein sequence ID" value="QNO14334.1"/>
    <property type="molecule type" value="Genomic_DNA"/>
</dbReference>
<keyword evidence="3" id="KW-1185">Reference proteome</keyword>
<proteinExistence type="predicted"/>
<dbReference type="AlphaFoldDB" id="A0A7G9W6M2"/>
<evidence type="ECO:0000313" key="3">
    <source>
        <dbReference type="Proteomes" id="UP000516160"/>
    </source>
</evidence>
<sequence length="137" mass="15342">MVEKVSRYYRRLFILAIVGYFLGGTVYVLFGGENNGLRFIAAALGSAILMILGELYQFKKDPKLKGEIKILSDDERNHAIQGRAARFTLIITYITLFIIAFIGIVLRSGAISYGAATVTLFLAAVNRVAQFQWNKRM</sequence>
<keyword evidence="1" id="KW-1133">Transmembrane helix</keyword>
<protein>
    <submittedName>
        <fullName evidence="2">DUF2178 domain-containing protein</fullName>
    </submittedName>
</protein>
<feature type="transmembrane region" description="Helical" evidence="1">
    <location>
        <begin position="36"/>
        <end position="56"/>
    </location>
</feature>
<organism evidence="2 3">
    <name type="scientific">Alkalicella caledoniensis</name>
    <dbReference type="NCBI Taxonomy" id="2731377"/>
    <lineage>
        <taxon>Bacteria</taxon>
        <taxon>Bacillati</taxon>
        <taxon>Bacillota</taxon>
        <taxon>Clostridia</taxon>
        <taxon>Eubacteriales</taxon>
        <taxon>Proteinivoracaceae</taxon>
        <taxon>Alkalicella</taxon>
    </lineage>
</organism>
<dbReference type="InterPro" id="IPR019235">
    <property type="entry name" value="DUF2178_TM"/>
</dbReference>
<evidence type="ECO:0000313" key="2">
    <source>
        <dbReference type="EMBL" id="QNO14334.1"/>
    </source>
</evidence>
<name>A0A7G9W6M2_ALKCA</name>
<feature type="transmembrane region" description="Helical" evidence="1">
    <location>
        <begin position="12"/>
        <end position="30"/>
    </location>
</feature>
<dbReference type="RefSeq" id="WP_213167990.1">
    <property type="nucleotide sequence ID" value="NZ_CP058559.1"/>
</dbReference>
<keyword evidence="1" id="KW-0812">Transmembrane</keyword>
<dbReference type="KEGG" id="acae:HYG86_05880"/>
<gene>
    <name evidence="2" type="ORF">HYG86_05880</name>
</gene>